<protein>
    <recommendedName>
        <fullName evidence="3">PhoP regulatory network protein YrbL</fullName>
    </recommendedName>
</protein>
<organism evidence="1 2">
    <name type="scientific">Pontiella sulfatireligans</name>
    <dbReference type="NCBI Taxonomy" id="2750658"/>
    <lineage>
        <taxon>Bacteria</taxon>
        <taxon>Pseudomonadati</taxon>
        <taxon>Kiritimatiellota</taxon>
        <taxon>Kiritimatiellia</taxon>
        <taxon>Kiritimatiellales</taxon>
        <taxon>Pontiellaceae</taxon>
        <taxon>Pontiella</taxon>
    </lineage>
</organism>
<evidence type="ECO:0000313" key="1">
    <source>
        <dbReference type="EMBL" id="VGO21003.1"/>
    </source>
</evidence>
<dbReference type="Proteomes" id="UP000346198">
    <property type="component" value="Unassembled WGS sequence"/>
</dbReference>
<dbReference type="RefSeq" id="WP_136062494.1">
    <property type="nucleotide sequence ID" value="NZ_CAAHFH010000002.1"/>
</dbReference>
<evidence type="ECO:0008006" key="3">
    <source>
        <dbReference type="Google" id="ProtNLM"/>
    </source>
</evidence>
<keyword evidence="2" id="KW-1185">Reference proteome</keyword>
<dbReference type="EMBL" id="CAAHFH010000002">
    <property type="protein sequence ID" value="VGO21003.1"/>
    <property type="molecule type" value="Genomic_DNA"/>
</dbReference>
<dbReference type="Pfam" id="PF10707">
    <property type="entry name" value="YrbL-PhoP_reg"/>
    <property type="match status" value="1"/>
</dbReference>
<name>A0A6C2UM64_9BACT</name>
<evidence type="ECO:0000313" key="2">
    <source>
        <dbReference type="Proteomes" id="UP000346198"/>
    </source>
</evidence>
<proteinExistence type="predicted"/>
<reference evidence="1 2" key="1">
    <citation type="submission" date="2019-04" db="EMBL/GenBank/DDBJ databases">
        <authorList>
            <person name="Van Vliet M D."/>
        </authorList>
    </citation>
    <scope>NUCLEOTIDE SEQUENCE [LARGE SCALE GENOMIC DNA]</scope>
    <source>
        <strain evidence="1 2">F21</strain>
    </source>
</reference>
<gene>
    <name evidence="1" type="ORF">SCARR_03072</name>
</gene>
<sequence length="205" mass="23276">MIELTDDLIFAQGGRRYCFVHPSDSSKCIKTLSARGNPATRKQTAVWYKKLRPLSMFDDNLREFKSFQLLEKKGEAVWAHFPRCYGIQSTNRGDGIVTDLIRDADGQVSKTVRDYIKASGKTPELQAALEDFFELFREQRLVTRDILHHNLVVQMGAEKITIYMIDGFGSSELLPVSSWLPFVGARKVEHKIDKFNARYGLAVAG</sequence>
<dbReference type="InterPro" id="IPR019647">
    <property type="entry name" value="PhoP_reg_network_YrbL"/>
</dbReference>
<dbReference type="AlphaFoldDB" id="A0A6C2UM64"/>
<accession>A0A6C2UM64</accession>